<proteinExistence type="predicted"/>
<dbReference type="EMBL" id="UOFT01000039">
    <property type="protein sequence ID" value="VAW94514.1"/>
    <property type="molecule type" value="Genomic_DNA"/>
</dbReference>
<accession>A0A3B1AKW4</accession>
<reference evidence="1" key="1">
    <citation type="submission" date="2018-06" db="EMBL/GenBank/DDBJ databases">
        <authorList>
            <person name="Zhirakovskaya E."/>
        </authorList>
    </citation>
    <scope>NUCLEOTIDE SEQUENCE</scope>
</reference>
<gene>
    <name evidence="1" type="ORF">MNBD_GAMMA23-2286</name>
</gene>
<organism evidence="1">
    <name type="scientific">hydrothermal vent metagenome</name>
    <dbReference type="NCBI Taxonomy" id="652676"/>
    <lineage>
        <taxon>unclassified sequences</taxon>
        <taxon>metagenomes</taxon>
        <taxon>ecological metagenomes</taxon>
    </lineage>
</organism>
<sequence>MKMSAVHNELENIEERISSKGVKPEDLRRYESLSQEMEAYISTQGRDDRNHIMLVVPVADRPQHLENALKSILDLCESFHYGGKKKYFTKISVLIAEDSCKKSCRDRNKEIVEIFSQRGLRTIYFGLKEQKEILTRLSFSAQKELDGIVGDAHSDDFSHKGASITRNITYLKLNQIKDDFDNIIFYFIDSDQEFKVNSVLDDGNVVFYPLNYFHHLDRIFTDSDIEVFTGKVVGDPPVSPSVMAANFLDDVCSFLYQVFDCEPEGSCCFHGNRKYDNKNDAAYHDMADLFGFKIKSNTFDYTCNLELPHNNADCLVRFSSQLNLFFDGVHLTRKNYYQHENIEESIVAARTVYTGNYAFSKNALRYFIPFANLKLRMAGPTMGRLLKNKLGSRFVSAHLPMLHERTIDNTGQSEYRAGIQHTGKGVSLHGEFERQYFGDVMLFSVEELVKSGYPEKDLSRNDVETIVSDKEAFLRKGYSKKIQQVQGKIDKLRAICKDKVHTNDISMSNISSFIENMELNFSEESFAYQLVTNDNMESSQIKNIIDAILDYKNELTVWSKLLEQ</sequence>
<name>A0A3B1AKW4_9ZZZZ</name>
<evidence type="ECO:0000313" key="1">
    <source>
        <dbReference type="EMBL" id="VAW94514.1"/>
    </source>
</evidence>
<dbReference type="AlphaFoldDB" id="A0A3B1AKW4"/>
<protein>
    <submittedName>
        <fullName evidence="1">Uncharacterized protein</fullName>
    </submittedName>
</protein>